<keyword evidence="4" id="KW-1185">Reference proteome</keyword>
<name>J9DA84_EDHAE</name>
<dbReference type="AlphaFoldDB" id="J9DA84"/>
<proteinExistence type="predicted"/>
<evidence type="ECO:0000256" key="2">
    <source>
        <dbReference type="ARBA" id="ARBA00023163"/>
    </source>
</evidence>
<dbReference type="VEuPathDB" id="MicrosporidiaDB:EDEG_01168"/>
<dbReference type="HOGENOM" id="CLU_156029_0_0_1"/>
<dbReference type="Proteomes" id="UP000003163">
    <property type="component" value="Unassembled WGS sequence"/>
</dbReference>
<dbReference type="InterPro" id="IPR036898">
    <property type="entry name" value="RNA_pol_Rpb7-like_N_sf"/>
</dbReference>
<comment type="caution">
    <text evidence="3">The sequence shown here is derived from an EMBL/GenBank/DDBJ whole genome shotgun (WGS) entry which is preliminary data.</text>
</comment>
<evidence type="ECO:0000256" key="1">
    <source>
        <dbReference type="ARBA" id="ARBA00022478"/>
    </source>
</evidence>
<gene>
    <name evidence="3" type="ORF">EDEG_01168</name>
</gene>
<organism evidence="3 4">
    <name type="scientific">Edhazardia aedis (strain USNM 41457)</name>
    <name type="common">Microsporidian parasite</name>
    <dbReference type="NCBI Taxonomy" id="1003232"/>
    <lineage>
        <taxon>Eukaryota</taxon>
        <taxon>Fungi</taxon>
        <taxon>Fungi incertae sedis</taxon>
        <taxon>Microsporidia</taxon>
        <taxon>Edhazardia</taxon>
    </lineage>
</organism>
<dbReference type="GO" id="GO:0000428">
    <property type="term" value="C:DNA-directed RNA polymerase complex"/>
    <property type="evidence" value="ECO:0007669"/>
    <property type="project" value="UniProtKB-KW"/>
</dbReference>
<protein>
    <recommendedName>
        <fullName evidence="5">RNA polymerase Rpb7-like N-terminal domain-containing protein</fullName>
    </recommendedName>
</protein>
<evidence type="ECO:0000313" key="3">
    <source>
        <dbReference type="EMBL" id="EJW04641.1"/>
    </source>
</evidence>
<keyword evidence="1" id="KW-0240">DNA-directed RNA polymerase</keyword>
<dbReference type="OMA" id="VEFYILC"/>
<dbReference type="EMBL" id="AFBI03000016">
    <property type="protein sequence ID" value="EJW04641.1"/>
    <property type="molecule type" value="Genomic_DNA"/>
</dbReference>
<accession>J9DA84</accession>
<reference evidence="4" key="2">
    <citation type="submission" date="2015-07" db="EMBL/GenBank/DDBJ databases">
        <title>Contrasting host-pathogen interactions and genome evolution in two generalist and specialist microsporidian pathogens of mosquitoes.</title>
        <authorList>
            <consortium name="The Broad Institute Genomics Platform"/>
            <consortium name="The Broad Institute Genome Sequencing Center for Infectious Disease"/>
            <person name="Cuomo C.A."/>
            <person name="Sanscrainte N.D."/>
            <person name="Goldberg J.M."/>
            <person name="Heiman D."/>
            <person name="Young S."/>
            <person name="Zeng Q."/>
            <person name="Becnel J.J."/>
            <person name="Birren B.W."/>
        </authorList>
    </citation>
    <scope>NUCLEOTIDE SEQUENCE [LARGE SCALE GENOMIC DNA]</scope>
    <source>
        <strain evidence="4">USNM 41457</strain>
    </source>
</reference>
<reference evidence="3 4" key="1">
    <citation type="submission" date="2011-08" db="EMBL/GenBank/DDBJ databases">
        <authorList>
            <person name="Liu Z.J."/>
            <person name="Shi F.L."/>
            <person name="Lu J.Q."/>
            <person name="Li M."/>
            <person name="Wang Z.L."/>
        </authorList>
    </citation>
    <scope>NUCLEOTIDE SEQUENCE [LARGE SCALE GENOMIC DNA]</scope>
    <source>
        <strain evidence="3 4">USNM 41457</strain>
    </source>
</reference>
<dbReference type="Gene3D" id="3.30.1490.120">
    <property type="entry name" value="RNA polymerase Rpb7-like, N-terminal domain"/>
    <property type="match status" value="1"/>
</dbReference>
<dbReference type="InParanoid" id="J9DA84"/>
<evidence type="ECO:0008006" key="5">
    <source>
        <dbReference type="Google" id="ProtNLM"/>
    </source>
</evidence>
<sequence length="144" mass="16239">MAVSKQKFQLKELQIEAKIHPKHLNDPMPQIELYLQSLLLKYSQAINGIPLTYKIQKISKNLNIYDGCPFLFAQTDVSFLILTVAKGDTIHVSNNLYCGNFLVENDTNTLYTGLLKITEISNYPKTGLVKICGEKVDELDDSDS</sequence>
<evidence type="ECO:0000313" key="4">
    <source>
        <dbReference type="Proteomes" id="UP000003163"/>
    </source>
</evidence>
<keyword evidence="2" id="KW-0804">Transcription</keyword>